<name>A0A371JS70_9FLAO</name>
<keyword evidence="1" id="KW-0472">Membrane</keyword>
<accession>A0A371JS70</accession>
<dbReference type="RefSeq" id="WP_116182550.1">
    <property type="nucleotide sequence ID" value="NZ_QTJX01000001.1"/>
</dbReference>
<keyword evidence="3" id="KW-1185">Reference proteome</keyword>
<reference evidence="2 3" key="1">
    <citation type="submission" date="2018-08" db="EMBL/GenBank/DDBJ databases">
        <title>Muricauda nanhaiensis sp. nov., isolated from seawater of the South China Sea.</title>
        <authorList>
            <person name="Dang Y."/>
        </authorList>
    </citation>
    <scope>NUCLEOTIDE SEQUENCE [LARGE SCALE GENOMIC DNA]</scope>
    <source>
        <strain evidence="2 3">SM1704</strain>
    </source>
</reference>
<keyword evidence="1" id="KW-1133">Transmembrane helix</keyword>
<keyword evidence="1" id="KW-0812">Transmembrane</keyword>
<dbReference type="AlphaFoldDB" id="A0A371JS70"/>
<dbReference type="EMBL" id="QTJX01000001">
    <property type="protein sequence ID" value="RDY60662.1"/>
    <property type="molecule type" value="Genomic_DNA"/>
</dbReference>
<organism evidence="2 3">
    <name type="scientific">Flagellimonas nanhaiensis</name>
    <dbReference type="NCBI Taxonomy" id="2292706"/>
    <lineage>
        <taxon>Bacteria</taxon>
        <taxon>Pseudomonadati</taxon>
        <taxon>Bacteroidota</taxon>
        <taxon>Flavobacteriia</taxon>
        <taxon>Flavobacteriales</taxon>
        <taxon>Flavobacteriaceae</taxon>
        <taxon>Flagellimonas</taxon>
    </lineage>
</organism>
<sequence length="77" mass="8916">MKKLNTAQKTILILGILGLLTAIYGKFNGWEYKTYFILFYTSTSFMWIAFLDSKEKCCYPFKRKKTRTDVKGSGIPS</sequence>
<proteinExistence type="predicted"/>
<evidence type="ECO:0000313" key="3">
    <source>
        <dbReference type="Proteomes" id="UP000261828"/>
    </source>
</evidence>
<evidence type="ECO:0000313" key="2">
    <source>
        <dbReference type="EMBL" id="RDY60662.1"/>
    </source>
</evidence>
<protein>
    <submittedName>
        <fullName evidence="2">Uncharacterized protein</fullName>
    </submittedName>
</protein>
<gene>
    <name evidence="2" type="ORF">DX873_00330</name>
</gene>
<evidence type="ECO:0000256" key="1">
    <source>
        <dbReference type="SAM" id="Phobius"/>
    </source>
</evidence>
<feature type="transmembrane region" description="Helical" evidence="1">
    <location>
        <begin position="35"/>
        <end position="53"/>
    </location>
</feature>
<dbReference type="OrthoDB" id="1447438at2"/>
<comment type="caution">
    <text evidence="2">The sequence shown here is derived from an EMBL/GenBank/DDBJ whole genome shotgun (WGS) entry which is preliminary data.</text>
</comment>
<dbReference type="Proteomes" id="UP000261828">
    <property type="component" value="Unassembled WGS sequence"/>
</dbReference>